<keyword evidence="5" id="KW-0326">Glycosidase</keyword>
<gene>
    <name evidence="7" type="ORF">FOF46_21950</name>
</gene>
<evidence type="ECO:0000256" key="1">
    <source>
        <dbReference type="ARBA" id="ARBA00001231"/>
    </source>
</evidence>
<organism evidence="7 8">
    <name type="scientific">Aquimarina algiphila</name>
    <dbReference type="NCBI Taxonomy" id="2047982"/>
    <lineage>
        <taxon>Bacteria</taxon>
        <taxon>Pseudomonadati</taxon>
        <taxon>Bacteroidota</taxon>
        <taxon>Flavobacteriia</taxon>
        <taxon>Flavobacteriales</taxon>
        <taxon>Flavobacteriaceae</taxon>
        <taxon>Aquimarina</taxon>
    </lineage>
</organism>
<dbReference type="EC" id="3.2.1.52" evidence="3"/>
<dbReference type="InterPro" id="IPR050226">
    <property type="entry name" value="NagZ_Beta-hexosaminidase"/>
</dbReference>
<name>A0A554VF20_9FLAO</name>
<evidence type="ECO:0000256" key="5">
    <source>
        <dbReference type="ARBA" id="ARBA00023295"/>
    </source>
</evidence>
<keyword evidence="8" id="KW-1185">Reference proteome</keyword>
<dbReference type="EMBL" id="VLNR01000056">
    <property type="protein sequence ID" value="TSE05717.1"/>
    <property type="molecule type" value="Genomic_DNA"/>
</dbReference>
<dbReference type="GO" id="GO:0005975">
    <property type="term" value="P:carbohydrate metabolic process"/>
    <property type="evidence" value="ECO:0007669"/>
    <property type="project" value="InterPro"/>
</dbReference>
<dbReference type="GO" id="GO:0009254">
    <property type="term" value="P:peptidoglycan turnover"/>
    <property type="evidence" value="ECO:0007669"/>
    <property type="project" value="TreeGrafter"/>
</dbReference>
<dbReference type="OrthoDB" id="9805821at2"/>
<dbReference type="AlphaFoldDB" id="A0A554VF20"/>
<evidence type="ECO:0000313" key="7">
    <source>
        <dbReference type="EMBL" id="TSE05717.1"/>
    </source>
</evidence>
<feature type="domain" description="Glycoside hydrolase family 3 N-terminal" evidence="6">
    <location>
        <begin position="8"/>
        <end position="336"/>
    </location>
</feature>
<dbReference type="GO" id="GO:0004563">
    <property type="term" value="F:beta-N-acetylhexosaminidase activity"/>
    <property type="evidence" value="ECO:0007669"/>
    <property type="project" value="UniProtKB-EC"/>
</dbReference>
<sequence>MNIVSKTEKIGQFFFPAAFINDSDSEIKKIERLIRDYKIGGVTFFHSRISAATNFEGKKKVIRNENSAQRLSELIEHYQNIASYPLLISIDAEWGLAMRVENTPQYPYAITLGALPKDQTDLIFEVGKHVGNDLANIGIHLNLAPVADVNINPNNPVIGYRAFGENKEQVTLKSIAFYNGLKASGILGCFKHFPGHGDTEVDSHLGLPVIMKSKQELQNTELYPFIKAIAQGIDSILIGHLAVPSLSKGKNISATLSKDIIKGLLRQELGFKGVVISDALNMHSVSKLYPEKGLLEWKAFDAGNDVLCFAEHVEEGILTIEKNATTDQIEESFSRIAAFKENAFTKHSSEHNIDINKITSLNQNIAKASLTHYISDQKSLSKFMIEGFDAILIKNTDHCIFFTEIEKTKNFNLINLSKTTTNNNILIALFPDSIKPKNEFGIDKKMKETIAELSRTKNVALYLFGNPYALRILQTDNINNIILGYQDLETFQQVAAQHFIGKHKAIGISPVQLSI</sequence>
<keyword evidence="4 7" id="KW-0378">Hydrolase</keyword>
<evidence type="ECO:0000313" key="8">
    <source>
        <dbReference type="Proteomes" id="UP000318833"/>
    </source>
</evidence>
<protein>
    <recommendedName>
        <fullName evidence="3">beta-N-acetylhexosaminidase</fullName>
        <ecNumber evidence="3">3.2.1.52</ecNumber>
    </recommendedName>
</protein>
<evidence type="ECO:0000256" key="2">
    <source>
        <dbReference type="ARBA" id="ARBA00005336"/>
    </source>
</evidence>
<accession>A0A554VF20</accession>
<dbReference type="InterPro" id="IPR001764">
    <property type="entry name" value="Glyco_hydro_3_N"/>
</dbReference>
<evidence type="ECO:0000256" key="3">
    <source>
        <dbReference type="ARBA" id="ARBA00012663"/>
    </source>
</evidence>
<dbReference type="SUPFAM" id="SSF51445">
    <property type="entry name" value="(Trans)glycosidases"/>
    <property type="match status" value="1"/>
</dbReference>
<evidence type="ECO:0000259" key="6">
    <source>
        <dbReference type="Pfam" id="PF00933"/>
    </source>
</evidence>
<proteinExistence type="inferred from homology"/>
<dbReference type="PROSITE" id="PS00775">
    <property type="entry name" value="GLYCOSYL_HYDROL_F3"/>
    <property type="match status" value="1"/>
</dbReference>
<dbReference type="Pfam" id="PF00933">
    <property type="entry name" value="Glyco_hydro_3"/>
    <property type="match status" value="1"/>
</dbReference>
<dbReference type="InterPro" id="IPR017853">
    <property type="entry name" value="GH"/>
</dbReference>
<comment type="catalytic activity">
    <reaction evidence="1">
        <text>Hydrolysis of terminal non-reducing N-acetyl-D-hexosamine residues in N-acetyl-beta-D-hexosaminides.</text>
        <dbReference type="EC" id="3.2.1.52"/>
    </reaction>
</comment>
<dbReference type="InterPro" id="IPR036962">
    <property type="entry name" value="Glyco_hydro_3_N_sf"/>
</dbReference>
<dbReference type="PANTHER" id="PTHR30480:SF13">
    <property type="entry name" value="BETA-HEXOSAMINIDASE"/>
    <property type="match status" value="1"/>
</dbReference>
<dbReference type="InterPro" id="IPR019800">
    <property type="entry name" value="Glyco_hydro_3_AS"/>
</dbReference>
<comment type="similarity">
    <text evidence="2">Belongs to the glycosyl hydrolase 3 family.</text>
</comment>
<dbReference type="Proteomes" id="UP000318833">
    <property type="component" value="Unassembled WGS sequence"/>
</dbReference>
<reference evidence="7 8" key="1">
    <citation type="submission" date="2019-07" db="EMBL/GenBank/DDBJ databases">
        <title>The draft genome sequence of Aquimarina algiphila M91.</title>
        <authorList>
            <person name="Meng X."/>
        </authorList>
    </citation>
    <scope>NUCLEOTIDE SEQUENCE [LARGE SCALE GENOMIC DNA]</scope>
    <source>
        <strain evidence="7 8">M91</strain>
    </source>
</reference>
<dbReference type="Gene3D" id="3.20.20.300">
    <property type="entry name" value="Glycoside hydrolase, family 3, N-terminal domain"/>
    <property type="match status" value="1"/>
</dbReference>
<comment type="caution">
    <text evidence="7">The sequence shown here is derived from an EMBL/GenBank/DDBJ whole genome shotgun (WGS) entry which is preliminary data.</text>
</comment>
<dbReference type="PANTHER" id="PTHR30480">
    <property type="entry name" value="BETA-HEXOSAMINIDASE-RELATED"/>
    <property type="match status" value="1"/>
</dbReference>
<evidence type="ECO:0000256" key="4">
    <source>
        <dbReference type="ARBA" id="ARBA00022801"/>
    </source>
</evidence>